<dbReference type="SMART" id="SM00380">
    <property type="entry name" value="AP2"/>
    <property type="match status" value="1"/>
</dbReference>
<dbReference type="InterPro" id="IPR016177">
    <property type="entry name" value="DNA-bd_dom_sf"/>
</dbReference>
<dbReference type="EMBL" id="CP136895">
    <property type="protein sequence ID" value="WOL09843.1"/>
    <property type="molecule type" value="Genomic_DNA"/>
</dbReference>
<dbReference type="SUPFAM" id="SSF54171">
    <property type="entry name" value="DNA-binding domain"/>
    <property type="match status" value="1"/>
</dbReference>
<dbReference type="PRINTS" id="PR00367">
    <property type="entry name" value="ETHRSPELEMNT"/>
</dbReference>
<evidence type="ECO:0000256" key="6">
    <source>
        <dbReference type="ARBA" id="ARBA00023163"/>
    </source>
</evidence>
<feature type="region of interest" description="Disordered" evidence="9">
    <location>
        <begin position="374"/>
        <end position="413"/>
    </location>
</feature>
<keyword evidence="6" id="KW-0804">Transcription</keyword>
<organism evidence="11 12">
    <name type="scientific">Canna indica</name>
    <name type="common">Indian-shot</name>
    <dbReference type="NCBI Taxonomy" id="4628"/>
    <lineage>
        <taxon>Eukaryota</taxon>
        <taxon>Viridiplantae</taxon>
        <taxon>Streptophyta</taxon>
        <taxon>Embryophyta</taxon>
        <taxon>Tracheophyta</taxon>
        <taxon>Spermatophyta</taxon>
        <taxon>Magnoliopsida</taxon>
        <taxon>Liliopsida</taxon>
        <taxon>Zingiberales</taxon>
        <taxon>Cannaceae</taxon>
        <taxon>Canna</taxon>
    </lineage>
</organism>
<dbReference type="CDD" id="cd00018">
    <property type="entry name" value="AP2"/>
    <property type="match status" value="1"/>
</dbReference>
<evidence type="ECO:0000256" key="7">
    <source>
        <dbReference type="ARBA" id="ARBA00023242"/>
    </source>
</evidence>
<dbReference type="AlphaFoldDB" id="A0AAQ3KJ54"/>
<name>A0AAQ3KJ54_9LILI</name>
<feature type="compositionally biased region" description="Low complexity" evidence="9">
    <location>
        <begin position="38"/>
        <end position="78"/>
    </location>
</feature>
<evidence type="ECO:0000259" key="10">
    <source>
        <dbReference type="PROSITE" id="PS51032"/>
    </source>
</evidence>
<feature type="compositionally biased region" description="Low complexity" evidence="9">
    <location>
        <begin position="276"/>
        <end position="301"/>
    </location>
</feature>
<dbReference type="InterPro" id="IPR001471">
    <property type="entry name" value="AP2/ERF_dom"/>
</dbReference>
<reference evidence="11 12" key="1">
    <citation type="submission" date="2023-10" db="EMBL/GenBank/DDBJ databases">
        <title>Chromosome-scale genome assembly provides insights into flower coloration mechanisms of Canna indica.</title>
        <authorList>
            <person name="Li C."/>
        </authorList>
    </citation>
    <scope>NUCLEOTIDE SEQUENCE [LARGE SCALE GENOMIC DNA]</scope>
    <source>
        <tissue evidence="11">Flower</tissue>
    </source>
</reference>
<dbReference type="Gene3D" id="3.30.730.10">
    <property type="entry name" value="AP2/ERF domain"/>
    <property type="match status" value="1"/>
</dbReference>
<feature type="compositionally biased region" description="Basic and acidic residues" evidence="9">
    <location>
        <begin position="1"/>
        <end position="10"/>
    </location>
</feature>
<dbReference type="PROSITE" id="PS51032">
    <property type="entry name" value="AP2_ERF"/>
    <property type="match status" value="1"/>
</dbReference>
<evidence type="ECO:0000256" key="8">
    <source>
        <dbReference type="ARBA" id="ARBA00024343"/>
    </source>
</evidence>
<dbReference type="GO" id="GO:0003700">
    <property type="term" value="F:DNA-binding transcription factor activity"/>
    <property type="evidence" value="ECO:0007669"/>
    <property type="project" value="InterPro"/>
</dbReference>
<sequence>MEGNHREGRQKGVQQQQRTPGFEEESGSPRPLKKVRSPDQLPQSSSPFSFQSGSSSNLFPISLSNSSTVNSPHSSPFSYSEPTFPFAPGSSPPVAGRTLLPRVHSQQQQQMISFGQLYPYQIGVHPHSAPLATTGGAQQHLQQQAHHEHLARYWNEAFNLDPRARMMVEMHYRSLFGRPLLPHVPAPAKLYRGVRQRHWGKWVAEIRLPRNRSRLWLGTFDTAEEAALAYDREAFKLRGENAKLNFPNLFLGKHGEGGNKDGASCSSTSPSPPATPEECQAQTTHQPSQLLQPQSTPVLPSEAGGIAQSVTGNSGEPTAYQETPAVSQPPQMVWGNTAEEAWFNTWGPGSSIWDDIDGANSLLFHSRLTTIAESEMDASNATPPPPPPATAPQDAATSSSSGPYSPSLFLWKE</sequence>
<evidence type="ECO:0000256" key="2">
    <source>
        <dbReference type="ARBA" id="ARBA00022745"/>
    </source>
</evidence>
<evidence type="ECO:0000256" key="4">
    <source>
        <dbReference type="ARBA" id="ARBA00023125"/>
    </source>
</evidence>
<protein>
    <recommendedName>
        <fullName evidence="10">AP2/ERF domain-containing protein</fullName>
    </recommendedName>
</protein>
<evidence type="ECO:0000313" key="11">
    <source>
        <dbReference type="EMBL" id="WOL09843.1"/>
    </source>
</evidence>
<keyword evidence="3" id="KW-0805">Transcription regulation</keyword>
<comment type="similarity">
    <text evidence="8">Belongs to the AP2/ERF transcription factor family. ERF subfamily.</text>
</comment>
<keyword evidence="2" id="KW-0936">Ethylene signaling pathway</keyword>
<comment type="subcellular location">
    <subcellularLocation>
        <location evidence="1">Nucleus</location>
    </subcellularLocation>
</comment>
<dbReference type="InterPro" id="IPR036955">
    <property type="entry name" value="AP2/ERF_dom_sf"/>
</dbReference>
<keyword evidence="12" id="KW-1185">Reference proteome</keyword>
<feature type="region of interest" description="Disordered" evidence="9">
    <location>
        <begin position="1"/>
        <end position="96"/>
    </location>
</feature>
<evidence type="ECO:0000256" key="3">
    <source>
        <dbReference type="ARBA" id="ARBA00023015"/>
    </source>
</evidence>
<accession>A0AAQ3KJ54</accession>
<evidence type="ECO:0000256" key="5">
    <source>
        <dbReference type="ARBA" id="ARBA00023159"/>
    </source>
</evidence>
<gene>
    <name evidence="11" type="ORF">Cni_G18596</name>
</gene>
<dbReference type="Proteomes" id="UP001327560">
    <property type="component" value="Chromosome 6"/>
</dbReference>
<keyword evidence="7" id="KW-0539">Nucleus</keyword>
<dbReference type="GO" id="GO:0000976">
    <property type="term" value="F:transcription cis-regulatory region binding"/>
    <property type="evidence" value="ECO:0007669"/>
    <property type="project" value="UniProtKB-ARBA"/>
</dbReference>
<feature type="domain" description="AP2/ERF" evidence="10">
    <location>
        <begin position="190"/>
        <end position="247"/>
    </location>
</feature>
<dbReference type="PANTHER" id="PTHR31657:SF19">
    <property type="entry name" value="ETHYLENE-RESPONSIVE TRANSCRIPTION FACTOR ERF053"/>
    <property type="match status" value="1"/>
</dbReference>
<evidence type="ECO:0000313" key="12">
    <source>
        <dbReference type="Proteomes" id="UP001327560"/>
    </source>
</evidence>
<keyword evidence="4" id="KW-0238">DNA-binding</keyword>
<dbReference type="InterPro" id="IPR051758">
    <property type="entry name" value="ERF/AP2-like"/>
</dbReference>
<dbReference type="Pfam" id="PF00847">
    <property type="entry name" value="AP2"/>
    <property type="match status" value="1"/>
</dbReference>
<proteinExistence type="inferred from homology"/>
<feature type="compositionally biased region" description="Polar residues" evidence="9">
    <location>
        <begin position="308"/>
        <end position="330"/>
    </location>
</feature>
<dbReference type="GO" id="GO:0005634">
    <property type="term" value="C:nucleus"/>
    <property type="evidence" value="ECO:0007669"/>
    <property type="project" value="UniProtKB-SubCell"/>
</dbReference>
<feature type="region of interest" description="Disordered" evidence="9">
    <location>
        <begin position="259"/>
        <end position="330"/>
    </location>
</feature>
<evidence type="ECO:0000256" key="9">
    <source>
        <dbReference type="SAM" id="MobiDB-lite"/>
    </source>
</evidence>
<dbReference type="FunFam" id="3.30.730.10:FF:000001">
    <property type="entry name" value="Ethylene-responsive transcription factor 2"/>
    <property type="match status" value="1"/>
</dbReference>
<feature type="compositionally biased region" description="Low complexity" evidence="9">
    <location>
        <begin position="391"/>
        <end position="407"/>
    </location>
</feature>
<evidence type="ECO:0000256" key="1">
    <source>
        <dbReference type="ARBA" id="ARBA00004123"/>
    </source>
</evidence>
<keyword evidence="5" id="KW-0010">Activator</keyword>
<dbReference type="GO" id="GO:0009873">
    <property type="term" value="P:ethylene-activated signaling pathway"/>
    <property type="evidence" value="ECO:0007669"/>
    <property type="project" value="UniProtKB-KW"/>
</dbReference>
<dbReference type="PANTHER" id="PTHR31657">
    <property type="entry name" value="ETHYLENE-RESPONSIVE TRANSCRIPTION FACTOR ERF061"/>
    <property type="match status" value="1"/>
</dbReference>